<evidence type="ECO:0000256" key="4">
    <source>
        <dbReference type="ARBA" id="ARBA00022840"/>
    </source>
</evidence>
<dbReference type="InterPro" id="IPR014001">
    <property type="entry name" value="Helicase_ATP-bd"/>
</dbReference>
<dbReference type="Gene3D" id="3.40.50.300">
    <property type="entry name" value="P-loop containing nucleotide triphosphate hydrolases"/>
    <property type="match status" value="2"/>
</dbReference>
<dbReference type="RefSeq" id="WP_188453829.1">
    <property type="nucleotide sequence ID" value="NZ_BMFR01000001.1"/>
</dbReference>
<evidence type="ECO:0000256" key="1">
    <source>
        <dbReference type="ARBA" id="ARBA00022741"/>
    </source>
</evidence>
<dbReference type="SMART" id="SM00487">
    <property type="entry name" value="DEXDc"/>
    <property type="match status" value="1"/>
</dbReference>
<dbReference type="FunFam" id="3.40.50.300:FF:001389">
    <property type="entry name" value="ATP-dependent DNA helicase RecQ"/>
    <property type="match status" value="1"/>
</dbReference>
<evidence type="ECO:0000259" key="6">
    <source>
        <dbReference type="PROSITE" id="PS51192"/>
    </source>
</evidence>
<dbReference type="GO" id="GO:0043138">
    <property type="term" value="F:3'-5' DNA helicase activity"/>
    <property type="evidence" value="ECO:0007669"/>
    <property type="project" value="TreeGrafter"/>
</dbReference>
<dbReference type="InterPro" id="IPR027417">
    <property type="entry name" value="P-loop_NTPase"/>
</dbReference>
<dbReference type="PANTHER" id="PTHR13710">
    <property type="entry name" value="DNA HELICASE RECQ FAMILY MEMBER"/>
    <property type="match status" value="1"/>
</dbReference>
<dbReference type="GO" id="GO:0006310">
    <property type="term" value="P:DNA recombination"/>
    <property type="evidence" value="ECO:0007669"/>
    <property type="project" value="InterPro"/>
</dbReference>
<evidence type="ECO:0000256" key="3">
    <source>
        <dbReference type="ARBA" id="ARBA00022806"/>
    </source>
</evidence>
<evidence type="ECO:0000313" key="9">
    <source>
        <dbReference type="Proteomes" id="UP000622860"/>
    </source>
</evidence>
<dbReference type="Proteomes" id="UP000622860">
    <property type="component" value="Unassembled WGS sequence"/>
</dbReference>
<dbReference type="GO" id="GO:0005524">
    <property type="term" value="F:ATP binding"/>
    <property type="evidence" value="ECO:0007669"/>
    <property type="project" value="UniProtKB-KW"/>
</dbReference>
<dbReference type="SMART" id="SM00490">
    <property type="entry name" value="HELICc"/>
    <property type="match status" value="1"/>
</dbReference>
<dbReference type="GO" id="GO:0016787">
    <property type="term" value="F:hydrolase activity"/>
    <property type="evidence" value="ECO:0007669"/>
    <property type="project" value="UniProtKB-KW"/>
</dbReference>
<dbReference type="InterPro" id="IPR004589">
    <property type="entry name" value="DNA_helicase_ATP-dep_RecQ"/>
</dbReference>
<keyword evidence="1" id="KW-0547">Nucleotide-binding</keyword>
<proteinExistence type="predicted"/>
<dbReference type="PROSITE" id="PS51194">
    <property type="entry name" value="HELICASE_CTER"/>
    <property type="match status" value="1"/>
</dbReference>
<dbReference type="Pfam" id="PF00270">
    <property type="entry name" value="DEAD"/>
    <property type="match status" value="1"/>
</dbReference>
<keyword evidence="4" id="KW-0067">ATP-binding</keyword>
<dbReference type="InterPro" id="IPR002464">
    <property type="entry name" value="DNA/RNA_helicase_DEAH_CS"/>
</dbReference>
<dbReference type="PANTHER" id="PTHR13710:SF84">
    <property type="entry name" value="ATP-DEPENDENT DNA HELICASE RECS-RELATED"/>
    <property type="match status" value="1"/>
</dbReference>
<dbReference type="EMBL" id="BMFR01000001">
    <property type="protein sequence ID" value="GGG65038.1"/>
    <property type="molecule type" value="Genomic_DNA"/>
</dbReference>
<dbReference type="InterPro" id="IPR011545">
    <property type="entry name" value="DEAD/DEAH_box_helicase_dom"/>
</dbReference>
<feature type="domain" description="Helicase ATP-binding" evidence="6">
    <location>
        <begin position="28"/>
        <end position="195"/>
    </location>
</feature>
<dbReference type="PROSITE" id="PS00690">
    <property type="entry name" value="DEAH_ATP_HELICASE"/>
    <property type="match status" value="1"/>
</dbReference>
<keyword evidence="2" id="KW-0378">Hydrolase</keyword>
<reference evidence="8" key="2">
    <citation type="submission" date="2020-09" db="EMBL/GenBank/DDBJ databases">
        <authorList>
            <person name="Sun Q."/>
            <person name="Zhou Y."/>
        </authorList>
    </citation>
    <scope>NUCLEOTIDE SEQUENCE</scope>
    <source>
        <strain evidence="8">CGMCC 1.12754</strain>
    </source>
</reference>
<dbReference type="Pfam" id="PF00271">
    <property type="entry name" value="Helicase_C"/>
    <property type="match status" value="1"/>
</dbReference>
<evidence type="ECO:0000259" key="7">
    <source>
        <dbReference type="PROSITE" id="PS51194"/>
    </source>
</evidence>
<dbReference type="InterPro" id="IPR001650">
    <property type="entry name" value="Helicase_C-like"/>
</dbReference>
<reference evidence="8" key="1">
    <citation type="journal article" date="2014" name="Int. J. Syst. Evol. Microbiol.">
        <title>Complete genome sequence of Corynebacterium casei LMG S-19264T (=DSM 44701T), isolated from a smear-ripened cheese.</title>
        <authorList>
            <consortium name="US DOE Joint Genome Institute (JGI-PGF)"/>
            <person name="Walter F."/>
            <person name="Albersmeier A."/>
            <person name="Kalinowski J."/>
            <person name="Ruckert C."/>
        </authorList>
    </citation>
    <scope>NUCLEOTIDE SEQUENCE</scope>
    <source>
        <strain evidence="8">CGMCC 1.12754</strain>
    </source>
</reference>
<sequence>MNKQKTLESALYKHFGYKTFRTGQKKIIQDIIKGNDVLGVLPTGTGKSLCYQLPAKLLQGATIVVSPLISLMIDQVKQLKASQFKQVIALNSFMDPIERKNVYLQLHTYKLIYVSPELLQQNDLIVQLKKIQVSLFVIDEAHCISQWGHEFRPDYLKLGEIIQTLHNPTILALSATANHDVQNDIVTFIGRPKMIKHIYPMDRTNITFSIKEITNDREKVEVLEKLFNRYHFPALIYFSSRQSTETISSILKSKLPNQRIAFYHGGMEQVDRIAIQQQFMNNQLDIICCTSAFGMGINKKNIRLVVHFHFPPQIESYIQEIGRAGRDGKSSVAILLYSKKDDFLPTKLIKKELPATEHLHYVFRKLQQLYREGEQIPKTIEQLENIFQLGEIQWRFLRYQLEKHAIIEGNKIYFNEDNWKVSFKLIQDFIDERISIKERKLHEMIDWINEKNCLRKSLYKSFQDSINEPIYECCSNCGFSFIDWKPENTESDKSFGTWQEKLQTLLLIGDSND</sequence>
<dbReference type="GO" id="GO:0043590">
    <property type="term" value="C:bacterial nucleoid"/>
    <property type="evidence" value="ECO:0007669"/>
    <property type="project" value="TreeGrafter"/>
</dbReference>
<feature type="domain" description="Helicase C-terminal" evidence="7">
    <location>
        <begin position="222"/>
        <end position="384"/>
    </location>
</feature>
<dbReference type="SUPFAM" id="SSF52540">
    <property type="entry name" value="P-loop containing nucleoside triphosphate hydrolases"/>
    <property type="match status" value="1"/>
</dbReference>
<name>A0A917LY97_9BACI</name>
<keyword evidence="5" id="KW-0238">DNA-binding</keyword>
<keyword evidence="3 8" id="KW-0347">Helicase</keyword>
<dbReference type="GO" id="GO:0005737">
    <property type="term" value="C:cytoplasm"/>
    <property type="evidence" value="ECO:0007669"/>
    <property type="project" value="TreeGrafter"/>
</dbReference>
<dbReference type="GO" id="GO:0003677">
    <property type="term" value="F:DNA binding"/>
    <property type="evidence" value="ECO:0007669"/>
    <property type="project" value="UniProtKB-KW"/>
</dbReference>
<dbReference type="AlphaFoldDB" id="A0A917LY97"/>
<organism evidence="8 9">
    <name type="scientific">Virgibacillus oceani</name>
    <dbReference type="NCBI Taxonomy" id="1479511"/>
    <lineage>
        <taxon>Bacteria</taxon>
        <taxon>Bacillati</taxon>
        <taxon>Bacillota</taxon>
        <taxon>Bacilli</taxon>
        <taxon>Bacillales</taxon>
        <taxon>Bacillaceae</taxon>
        <taxon>Virgibacillus</taxon>
    </lineage>
</organism>
<dbReference type="CDD" id="cd17920">
    <property type="entry name" value="DEXHc_RecQ"/>
    <property type="match status" value="1"/>
</dbReference>
<dbReference type="GO" id="GO:0030894">
    <property type="term" value="C:replisome"/>
    <property type="evidence" value="ECO:0007669"/>
    <property type="project" value="TreeGrafter"/>
</dbReference>
<dbReference type="NCBIfam" id="TIGR00614">
    <property type="entry name" value="recQ_fam"/>
    <property type="match status" value="1"/>
</dbReference>
<evidence type="ECO:0000256" key="5">
    <source>
        <dbReference type="ARBA" id="ARBA00023125"/>
    </source>
</evidence>
<comment type="caution">
    <text evidence="8">The sequence shown here is derived from an EMBL/GenBank/DDBJ whole genome shotgun (WGS) entry which is preliminary data.</text>
</comment>
<keyword evidence="9" id="KW-1185">Reference proteome</keyword>
<dbReference type="PROSITE" id="PS51192">
    <property type="entry name" value="HELICASE_ATP_BIND_1"/>
    <property type="match status" value="1"/>
</dbReference>
<gene>
    <name evidence="8" type="primary">recQ</name>
    <name evidence="8" type="ORF">GCM10011398_05830</name>
</gene>
<protein>
    <submittedName>
        <fullName evidence="8">ATP-dependent DNA helicase RecQ</fullName>
    </submittedName>
</protein>
<accession>A0A917LY97</accession>
<evidence type="ECO:0000313" key="8">
    <source>
        <dbReference type="EMBL" id="GGG65038.1"/>
    </source>
</evidence>
<dbReference type="GO" id="GO:0006281">
    <property type="term" value="P:DNA repair"/>
    <property type="evidence" value="ECO:0007669"/>
    <property type="project" value="TreeGrafter"/>
</dbReference>
<dbReference type="GO" id="GO:0009378">
    <property type="term" value="F:four-way junction helicase activity"/>
    <property type="evidence" value="ECO:0007669"/>
    <property type="project" value="TreeGrafter"/>
</dbReference>
<evidence type="ECO:0000256" key="2">
    <source>
        <dbReference type="ARBA" id="ARBA00022801"/>
    </source>
</evidence>